<dbReference type="GO" id="GO:0060090">
    <property type="term" value="F:molecular adaptor activity"/>
    <property type="evidence" value="ECO:0000318"/>
    <property type="project" value="GO_Central"/>
</dbReference>
<dbReference type="GO" id="GO:0008104">
    <property type="term" value="P:intracellular protein localization"/>
    <property type="evidence" value="ECO:0000318"/>
    <property type="project" value="GO_Central"/>
</dbReference>
<dbReference type="GO" id="GO:0061640">
    <property type="term" value="P:cytoskeleton-dependent cytokinesis"/>
    <property type="evidence" value="ECO:0000318"/>
    <property type="project" value="GO_Central"/>
</dbReference>
<dbReference type="InterPro" id="IPR027417">
    <property type="entry name" value="P-loop_NTPase"/>
</dbReference>
<evidence type="ECO:0000259" key="1">
    <source>
        <dbReference type="Pfam" id="PF01926"/>
    </source>
</evidence>
<evidence type="ECO:0000313" key="2">
    <source>
        <dbReference type="EnsemblMetazoa" id="XP_003724883"/>
    </source>
</evidence>
<sequence>MATSIEDARSRVDAICDQENKTTVMFVGAPGAGKSSLINSLINIIDYDKDSRQKGISRYIPTAPPDMMGGHTLMREQVDLTDALTIVDNRGWHDWEKEVALKELVAQINARRAFVDDVDWEHGEEEEDILEIPLVIAEKISCVTIVINGEGGLGALKGMQNLVKTCNKETGRKPSVVVTHKDKMTMDQIQKIKSMLEQEHGIGRERVFVIQNKIDIDTGLEAGSKSRLLDFLEGCIADGQAGGSFHSQKEKRHEIRVEYKKKVDAHKAAERKKRHAEALEVAAQELELVKSVQEKMRLEIVTNKEKALVYIEEAVKNDERKHLQNMQKEEEKNYAALQKLEKENELKLMKYAAEMEAQEIAKVVERVAKKGGGPFFHVQMKRK</sequence>
<dbReference type="GeneID" id="100889147"/>
<dbReference type="Proteomes" id="UP000007110">
    <property type="component" value="Unassembled WGS sequence"/>
</dbReference>
<dbReference type="Gene3D" id="3.40.50.300">
    <property type="entry name" value="P-loop containing nucleotide triphosphate hydrolases"/>
    <property type="match status" value="1"/>
</dbReference>
<dbReference type="InParanoid" id="A0A7M7GHR2"/>
<dbReference type="Pfam" id="PF01926">
    <property type="entry name" value="MMR_HSR1"/>
    <property type="match status" value="1"/>
</dbReference>
<dbReference type="InterPro" id="IPR006073">
    <property type="entry name" value="GTP-bd"/>
</dbReference>
<dbReference type="AlphaFoldDB" id="A0A7M7GHR2"/>
<dbReference type="GO" id="GO:0032153">
    <property type="term" value="C:cell division site"/>
    <property type="evidence" value="ECO:0000318"/>
    <property type="project" value="GO_Central"/>
</dbReference>
<keyword evidence="3" id="KW-1185">Reference proteome</keyword>
<reference evidence="3" key="1">
    <citation type="submission" date="2015-02" db="EMBL/GenBank/DDBJ databases">
        <title>Genome sequencing for Strongylocentrotus purpuratus.</title>
        <authorList>
            <person name="Murali S."/>
            <person name="Liu Y."/>
            <person name="Vee V."/>
            <person name="English A."/>
            <person name="Wang M."/>
            <person name="Skinner E."/>
            <person name="Han Y."/>
            <person name="Muzny D.M."/>
            <person name="Worley K.C."/>
            <person name="Gibbs R.A."/>
        </authorList>
    </citation>
    <scope>NUCLEOTIDE SEQUENCE</scope>
</reference>
<dbReference type="KEGG" id="spu:100889147"/>
<dbReference type="SUPFAM" id="SSF52540">
    <property type="entry name" value="P-loop containing nucleoside triphosphate hydrolases"/>
    <property type="match status" value="1"/>
</dbReference>
<reference evidence="2" key="2">
    <citation type="submission" date="2021-01" db="UniProtKB">
        <authorList>
            <consortium name="EnsemblMetazoa"/>
        </authorList>
    </citation>
    <scope>IDENTIFICATION</scope>
</reference>
<dbReference type="GO" id="GO:0015630">
    <property type="term" value="C:microtubule cytoskeleton"/>
    <property type="evidence" value="ECO:0000318"/>
    <property type="project" value="GO_Central"/>
</dbReference>
<dbReference type="GO" id="GO:0005525">
    <property type="term" value="F:GTP binding"/>
    <property type="evidence" value="ECO:0007669"/>
    <property type="project" value="InterPro"/>
</dbReference>
<dbReference type="EnsemblMetazoa" id="XM_003724835">
    <property type="protein sequence ID" value="XP_003724883"/>
    <property type="gene ID" value="LOC100889147"/>
</dbReference>
<organism evidence="2 3">
    <name type="scientific">Strongylocentrotus purpuratus</name>
    <name type="common">Purple sea urchin</name>
    <dbReference type="NCBI Taxonomy" id="7668"/>
    <lineage>
        <taxon>Eukaryota</taxon>
        <taxon>Metazoa</taxon>
        <taxon>Echinodermata</taxon>
        <taxon>Eleutherozoa</taxon>
        <taxon>Echinozoa</taxon>
        <taxon>Echinoidea</taxon>
        <taxon>Euechinoidea</taxon>
        <taxon>Echinacea</taxon>
        <taxon>Camarodonta</taxon>
        <taxon>Echinidea</taxon>
        <taxon>Strongylocentrotidae</taxon>
        <taxon>Strongylocentrotus</taxon>
    </lineage>
</organism>
<dbReference type="GO" id="GO:0005940">
    <property type="term" value="C:septin ring"/>
    <property type="evidence" value="ECO:0000318"/>
    <property type="project" value="GO_Central"/>
</dbReference>
<evidence type="ECO:0000313" key="3">
    <source>
        <dbReference type="Proteomes" id="UP000007110"/>
    </source>
</evidence>
<accession>A0A7M7GHR2</accession>
<dbReference type="RefSeq" id="XP_003724883.1">
    <property type="nucleotide sequence ID" value="XM_003724835.3"/>
</dbReference>
<dbReference type="GO" id="GO:0031105">
    <property type="term" value="C:septin complex"/>
    <property type="evidence" value="ECO:0000318"/>
    <property type="project" value="GO_Central"/>
</dbReference>
<name>A0A7M7GHR2_STRPU</name>
<protein>
    <recommendedName>
        <fullName evidence="1">G domain-containing protein</fullName>
    </recommendedName>
</protein>
<feature type="domain" description="G" evidence="1">
    <location>
        <begin position="23"/>
        <end position="91"/>
    </location>
</feature>
<dbReference type="GO" id="GO:0003924">
    <property type="term" value="F:GTPase activity"/>
    <property type="evidence" value="ECO:0000318"/>
    <property type="project" value="GO_Central"/>
</dbReference>
<proteinExistence type="predicted"/>
<dbReference type="FunCoup" id="A0A7M7GHR2">
    <property type="interactions" value="42"/>
</dbReference>